<name>A0ABU3NTX9_9FIRM</name>
<dbReference type="EMBL" id="JAUOZS010000001">
    <property type="protein sequence ID" value="MDT8900281.1"/>
    <property type="molecule type" value="Genomic_DNA"/>
</dbReference>
<evidence type="ECO:0000313" key="2">
    <source>
        <dbReference type="Proteomes" id="UP001254848"/>
    </source>
</evidence>
<sequence>MRTYGKRLIRGAADKATKQAAESRDAVLWDILLTEQVCRCKIQGSSELIIARFPQNWATVPEWAKPGQAVRIAHRGGIRGYIEVVGFGRAIPTPVSGSATPTPSTPDNAILEGCLIKAIPQNPGMSVYITTGRARFNGVEYTVPAVAMAAGSALKMNMGIAMGEAAGVFSISAPSAGQFRYDLFSLSPSLVVTKTAGAAFTTVESKPALPSGHLPIGYLLVRGGQTVIAAADIGQIWSVPVPASIATTATDNGIAWSIVASVKDQYGNAITTSLGWNLAAAIASGDGSITPASGNTGSGSSLTFTYTEGTAGTLVIIEITLTQGEYYAYGQALIKL</sequence>
<reference evidence="1 2" key="1">
    <citation type="submission" date="2023-07" db="EMBL/GenBank/DDBJ databases">
        <title>The novel representative of Negativicutes class, Anaeroselena agilis gen. nov. sp. nov.</title>
        <authorList>
            <person name="Prokofeva M.I."/>
            <person name="Elcheninov A.G."/>
            <person name="Klyukina A."/>
            <person name="Kublanov I.V."/>
            <person name="Frolov E.N."/>
            <person name="Podosokorskaya O.A."/>
        </authorList>
    </citation>
    <scope>NUCLEOTIDE SEQUENCE [LARGE SCALE GENOMIC DNA]</scope>
    <source>
        <strain evidence="1 2">4137-cl</strain>
    </source>
</reference>
<comment type="caution">
    <text evidence="1">The sequence shown here is derived from an EMBL/GenBank/DDBJ whole genome shotgun (WGS) entry which is preliminary data.</text>
</comment>
<gene>
    <name evidence="1" type="ORF">Q4T40_03385</name>
</gene>
<accession>A0ABU3NTX9</accession>
<protein>
    <submittedName>
        <fullName evidence="1">Uncharacterized protein</fullName>
    </submittedName>
</protein>
<keyword evidence="2" id="KW-1185">Reference proteome</keyword>
<dbReference type="RefSeq" id="WP_413778832.1">
    <property type="nucleotide sequence ID" value="NZ_JAUOZS010000001.1"/>
</dbReference>
<proteinExistence type="predicted"/>
<evidence type="ECO:0000313" key="1">
    <source>
        <dbReference type="EMBL" id="MDT8900281.1"/>
    </source>
</evidence>
<dbReference type="Proteomes" id="UP001254848">
    <property type="component" value="Unassembled WGS sequence"/>
</dbReference>
<organism evidence="1 2">
    <name type="scientific">Anaeroselena agilis</name>
    <dbReference type="NCBI Taxonomy" id="3063788"/>
    <lineage>
        <taxon>Bacteria</taxon>
        <taxon>Bacillati</taxon>
        <taxon>Bacillota</taxon>
        <taxon>Negativicutes</taxon>
        <taxon>Acetonemataceae</taxon>
        <taxon>Anaeroselena</taxon>
    </lineage>
</organism>